<evidence type="ECO:0000313" key="2">
    <source>
        <dbReference type="Proteomes" id="UP001212421"/>
    </source>
</evidence>
<proteinExistence type="predicted"/>
<gene>
    <name evidence="1" type="ORF">KIV56_11590</name>
</gene>
<dbReference type="EMBL" id="CP075584">
    <property type="protein sequence ID" value="WBM79133.1"/>
    <property type="molecule type" value="Genomic_DNA"/>
</dbReference>
<evidence type="ECO:0000313" key="1">
    <source>
        <dbReference type="EMBL" id="WBM79133.1"/>
    </source>
</evidence>
<keyword evidence="2" id="KW-1185">Reference proteome</keyword>
<name>A0ABY7NC43_9MICO</name>
<protein>
    <recommendedName>
        <fullName evidence="3">DUF4365 domain-containing protein</fullName>
    </recommendedName>
</protein>
<accession>A0ABY7NC43</accession>
<organism evidence="1 2">
    <name type="scientific">Cryobacterium breve</name>
    <dbReference type="NCBI Taxonomy" id="1259258"/>
    <lineage>
        <taxon>Bacteria</taxon>
        <taxon>Bacillati</taxon>
        <taxon>Actinomycetota</taxon>
        <taxon>Actinomycetes</taxon>
        <taxon>Micrococcales</taxon>
        <taxon>Microbacteriaceae</taxon>
        <taxon>Cryobacterium</taxon>
    </lineage>
</organism>
<reference evidence="1 2" key="1">
    <citation type="submission" date="2021-05" db="EMBL/GenBank/DDBJ databases">
        <authorList>
            <person name="Kumar R."/>
            <person name="Kumar A."/>
            <person name="Mukhia S."/>
        </authorList>
    </citation>
    <scope>NUCLEOTIDE SEQUENCE [LARGE SCALE GENOMIC DNA]</scope>
    <source>
        <strain evidence="1 2">ERMR7:08</strain>
    </source>
</reference>
<dbReference type="Proteomes" id="UP001212421">
    <property type="component" value="Chromosome"/>
</dbReference>
<dbReference type="RefSeq" id="WP_281533644.1">
    <property type="nucleotide sequence ID" value="NZ_CP075584.1"/>
</dbReference>
<evidence type="ECO:0008006" key="3">
    <source>
        <dbReference type="Google" id="ProtNLM"/>
    </source>
</evidence>
<sequence length="319" mass="34194">MSYLLTMASRTAGNVKGALGEATVLAELLRTGSAVNALTGDDTGWDLHMHIPTAPIGSRKKWQLSGLVVHVQVKARQRGLSVRVGESTVAGWLAGSRSGTPTFLILVSGSGEAARSYRVDPHEMLHLGEPDTRGDVLLTAHRNAPFDHLTFAYLADLWAHHGLLMMTIGEDVERLVRASDSSDYRAHLLNIVGLLAAPAVPLLEPMDNGGSLLSAGASIFPALLPSLDPENLFDAASGQDDVYQELLQAAGSYHGAWSDTIVKAWMISPSATWEGFAEDMKSAAKRISEYAAACRMIRPWPNVVLGPAVAHRAVARAFR</sequence>